<dbReference type="SUPFAM" id="SSF82689">
    <property type="entry name" value="Mechanosensitive channel protein MscS (YggB), C-terminal domain"/>
    <property type="match status" value="1"/>
</dbReference>
<dbReference type="Gene3D" id="1.10.287.1260">
    <property type="match status" value="1"/>
</dbReference>
<keyword evidence="6 7" id="KW-0472">Membrane</keyword>
<dbReference type="SUPFAM" id="SSF82861">
    <property type="entry name" value="Mechanosensitive channel protein MscS (YggB), transmembrane region"/>
    <property type="match status" value="1"/>
</dbReference>
<dbReference type="InterPro" id="IPR011066">
    <property type="entry name" value="MscS_channel_C_sf"/>
</dbReference>
<keyword evidence="3" id="KW-1003">Cell membrane</keyword>
<evidence type="ECO:0000313" key="11">
    <source>
        <dbReference type="EMBL" id="SHL68555.1"/>
    </source>
</evidence>
<dbReference type="Gene3D" id="2.30.30.60">
    <property type="match status" value="1"/>
</dbReference>
<organism evidence="11 12">
    <name type="scientific">Chitinophaga jiangningensis</name>
    <dbReference type="NCBI Taxonomy" id="1419482"/>
    <lineage>
        <taxon>Bacteria</taxon>
        <taxon>Pseudomonadati</taxon>
        <taxon>Bacteroidota</taxon>
        <taxon>Chitinophagia</taxon>
        <taxon>Chitinophagales</taxon>
        <taxon>Chitinophagaceae</taxon>
        <taxon>Chitinophaga</taxon>
    </lineage>
</organism>
<dbReference type="Gene3D" id="3.30.70.100">
    <property type="match status" value="1"/>
</dbReference>
<name>A0A1M7CMY9_9BACT</name>
<sequence length="814" mass="91706">MAFRILRRLPFYLVLVCCLLLRTAASGAAPKRDTTINVLDTLRKVLQKEAVTSVETYKTHQVSVQQDALLEALLKNIRSTRDFLKAGIDTNGINRELKDLRAKYNIAVDGILINQGSIQTERNLTTSYKLLHELLSRAQKRNQQAAQIKSKLVTYRNNFDSLGADSRLYMFSKDSAEFMGYMQQLVVAATEVHPIDSTLTAALKHIGLCKMRADLLVYQLQSALEQIDQYERQLSANTFTQEVNYLNNAPLNARPFREILSESWKKEQLILSFYLRNNATLLVVIVLLLGFAVIFLRSLRNKVRNGHIPPEDQKNYLVLKMPVVSAWIVVLSIFQFIFPNPPFIFSAIIWVSTSVCLTILFASYITRYWMVFWVGMWLLFILACADNLVLQASRTERWIMLSLALAGAIWGLVFLLKGRREVLREKAIIYFITYLVIIECLSVLANVYGRYNLSKSLLTSGFISVIVAITFLWTVRLINEALTLASDIFEIPERRLFFINFDVVGKKAPTFLYVFLVIGWFILFARNFYAFKLVTAPILDFLFQQRTLGSYNFSFFNLLAFFGILILSSVVSRIVSFFASDTPNAHGENKPGLGSWLLLIRISIIVLGVLLAFAATGIPLDQAMIVLGALGVGVGFGLQTIVHNLVSGVILAFEKPINVGDMVEVKGKTGTIKNIGFRSSVLESIDGSQITIPNGELLNDHLVNWSKNNALRRSEIVVGVAYDTDLKAAEKLLLTLMQEHPQVVKLPAPLVFVNAFDESAIQLQLYFWTIGVRTPKAVKSQLIMGVQQLFKENGISIPYPQSDLHIFNTPPPEK</sequence>
<dbReference type="InterPro" id="IPR006685">
    <property type="entry name" value="MscS_channel_2nd"/>
</dbReference>
<keyword evidence="12" id="KW-1185">Reference proteome</keyword>
<evidence type="ECO:0000256" key="8">
    <source>
        <dbReference type="SAM" id="SignalP"/>
    </source>
</evidence>
<dbReference type="AlphaFoldDB" id="A0A1M7CMY9"/>
<feature type="transmembrane region" description="Helical" evidence="7">
    <location>
        <begin position="511"/>
        <end position="531"/>
    </location>
</feature>
<feature type="transmembrane region" description="Helical" evidence="7">
    <location>
        <begin position="279"/>
        <end position="296"/>
    </location>
</feature>
<keyword evidence="8" id="KW-0732">Signal</keyword>
<feature type="transmembrane region" description="Helical" evidence="7">
    <location>
        <begin position="596"/>
        <end position="618"/>
    </location>
</feature>
<comment type="similarity">
    <text evidence="2">Belongs to the MscS (TC 1.A.23) family.</text>
</comment>
<dbReference type="EMBL" id="FRBL01000004">
    <property type="protein sequence ID" value="SHL68555.1"/>
    <property type="molecule type" value="Genomic_DNA"/>
</dbReference>
<feature type="chain" id="PRO_5012364657" evidence="8">
    <location>
        <begin position="29"/>
        <end position="814"/>
    </location>
</feature>
<feature type="signal peptide" evidence="8">
    <location>
        <begin position="1"/>
        <end position="28"/>
    </location>
</feature>
<dbReference type="GO" id="GO:0005886">
    <property type="term" value="C:plasma membrane"/>
    <property type="evidence" value="ECO:0007669"/>
    <property type="project" value="UniProtKB-SubCell"/>
</dbReference>
<proteinExistence type="inferred from homology"/>
<evidence type="ECO:0000259" key="10">
    <source>
        <dbReference type="Pfam" id="PF21082"/>
    </source>
</evidence>
<feature type="transmembrane region" description="Helical" evidence="7">
    <location>
        <begin position="371"/>
        <end position="392"/>
    </location>
</feature>
<dbReference type="RefSeq" id="WP_178372132.1">
    <property type="nucleotide sequence ID" value="NZ_FRBL01000004.1"/>
</dbReference>
<dbReference type="Pfam" id="PF00924">
    <property type="entry name" value="MS_channel_2nd"/>
    <property type="match status" value="1"/>
</dbReference>
<evidence type="ECO:0000256" key="1">
    <source>
        <dbReference type="ARBA" id="ARBA00004651"/>
    </source>
</evidence>
<dbReference type="PANTHER" id="PTHR30347:SF1">
    <property type="entry name" value="MECHANOSENSITIVE CHANNEL MSCK"/>
    <property type="match status" value="1"/>
</dbReference>
<feature type="transmembrane region" description="Helical" evidence="7">
    <location>
        <begin position="343"/>
        <end position="364"/>
    </location>
</feature>
<dbReference type="PANTHER" id="PTHR30347">
    <property type="entry name" value="POTASSIUM CHANNEL RELATED"/>
    <property type="match status" value="1"/>
</dbReference>
<evidence type="ECO:0000256" key="5">
    <source>
        <dbReference type="ARBA" id="ARBA00022989"/>
    </source>
</evidence>
<evidence type="ECO:0000313" key="12">
    <source>
        <dbReference type="Proteomes" id="UP000184420"/>
    </source>
</evidence>
<dbReference type="STRING" id="1419482.SAMN05444266_104397"/>
<evidence type="ECO:0000259" key="9">
    <source>
        <dbReference type="Pfam" id="PF00924"/>
    </source>
</evidence>
<reference evidence="11 12" key="1">
    <citation type="submission" date="2016-11" db="EMBL/GenBank/DDBJ databases">
        <authorList>
            <person name="Jaros S."/>
            <person name="Januszkiewicz K."/>
            <person name="Wedrychowicz H."/>
        </authorList>
    </citation>
    <scope>NUCLEOTIDE SEQUENCE [LARGE SCALE GENOMIC DNA]</scope>
    <source>
        <strain evidence="11 12">DSM 27406</strain>
    </source>
</reference>
<evidence type="ECO:0000256" key="4">
    <source>
        <dbReference type="ARBA" id="ARBA00022692"/>
    </source>
</evidence>
<dbReference type="InterPro" id="IPR049278">
    <property type="entry name" value="MS_channel_C"/>
</dbReference>
<keyword evidence="4 7" id="KW-0812">Transmembrane</keyword>
<feature type="transmembrane region" description="Helical" evidence="7">
    <location>
        <begin position="398"/>
        <end position="416"/>
    </location>
</feature>
<comment type="subcellular location">
    <subcellularLocation>
        <location evidence="1">Cell membrane</location>
        <topology evidence="1">Multi-pass membrane protein</topology>
    </subcellularLocation>
</comment>
<dbReference type="SUPFAM" id="SSF50182">
    <property type="entry name" value="Sm-like ribonucleoproteins"/>
    <property type="match status" value="1"/>
</dbReference>
<feature type="domain" description="Mechanosensitive ion channel MscS C-terminal" evidence="10">
    <location>
        <begin position="715"/>
        <end position="797"/>
    </location>
</feature>
<dbReference type="InterPro" id="IPR010920">
    <property type="entry name" value="LSM_dom_sf"/>
</dbReference>
<accession>A0A1M7CMY9</accession>
<feature type="transmembrane region" description="Helical" evidence="7">
    <location>
        <begin position="551"/>
        <end position="575"/>
    </location>
</feature>
<feature type="transmembrane region" description="Helical" evidence="7">
    <location>
        <begin position="624"/>
        <end position="653"/>
    </location>
</feature>
<keyword evidence="5 7" id="KW-1133">Transmembrane helix</keyword>
<feature type="domain" description="Mechanosensitive ion channel MscS" evidence="9">
    <location>
        <begin position="640"/>
        <end position="707"/>
    </location>
</feature>
<feature type="transmembrane region" description="Helical" evidence="7">
    <location>
        <begin position="317"/>
        <end position="337"/>
    </location>
</feature>
<dbReference type="Pfam" id="PF21082">
    <property type="entry name" value="MS_channel_3rd"/>
    <property type="match status" value="1"/>
</dbReference>
<protein>
    <submittedName>
        <fullName evidence="11">Small-conductance mechanosensitive channel</fullName>
    </submittedName>
</protein>
<dbReference type="InterPro" id="IPR052702">
    <property type="entry name" value="MscS-like_channel"/>
</dbReference>
<dbReference type="InterPro" id="IPR011014">
    <property type="entry name" value="MscS_channel_TM-2"/>
</dbReference>
<dbReference type="GO" id="GO:0008381">
    <property type="term" value="F:mechanosensitive monoatomic ion channel activity"/>
    <property type="evidence" value="ECO:0007669"/>
    <property type="project" value="UniProtKB-ARBA"/>
</dbReference>
<dbReference type="Proteomes" id="UP000184420">
    <property type="component" value="Unassembled WGS sequence"/>
</dbReference>
<dbReference type="InterPro" id="IPR023408">
    <property type="entry name" value="MscS_beta-dom_sf"/>
</dbReference>
<gene>
    <name evidence="11" type="ORF">SAMN05444266_104397</name>
</gene>
<feature type="transmembrane region" description="Helical" evidence="7">
    <location>
        <begin position="457"/>
        <end position="475"/>
    </location>
</feature>
<evidence type="ECO:0000256" key="6">
    <source>
        <dbReference type="ARBA" id="ARBA00023136"/>
    </source>
</evidence>
<feature type="transmembrane region" description="Helical" evidence="7">
    <location>
        <begin position="428"/>
        <end position="451"/>
    </location>
</feature>
<evidence type="ECO:0000256" key="3">
    <source>
        <dbReference type="ARBA" id="ARBA00022475"/>
    </source>
</evidence>
<evidence type="ECO:0000256" key="2">
    <source>
        <dbReference type="ARBA" id="ARBA00008017"/>
    </source>
</evidence>
<evidence type="ECO:0000256" key="7">
    <source>
        <dbReference type="SAM" id="Phobius"/>
    </source>
</evidence>